<dbReference type="SUPFAM" id="SSF48452">
    <property type="entry name" value="TPR-like"/>
    <property type="match status" value="1"/>
</dbReference>
<dbReference type="EMBL" id="NSDI01000002">
    <property type="protein sequence ID" value="RIY37720.1"/>
    <property type="molecule type" value="Genomic_DNA"/>
</dbReference>
<evidence type="ECO:0000313" key="3">
    <source>
        <dbReference type="Proteomes" id="UP000265497"/>
    </source>
</evidence>
<feature type="signal peptide" evidence="1">
    <location>
        <begin position="1"/>
        <end position="23"/>
    </location>
</feature>
<gene>
    <name evidence="2" type="ORF">CKY20_03250</name>
</gene>
<name>A0A3A1YL35_9FLAO</name>
<dbReference type="InterPro" id="IPR041662">
    <property type="entry name" value="SusD-like_2"/>
</dbReference>
<feature type="chain" id="PRO_5017453357" evidence="1">
    <location>
        <begin position="24"/>
        <end position="653"/>
    </location>
</feature>
<sequence length="653" mass="74415">MCVMRKYILKFAIISIVALSSYACSDFEEINKDPNAADRNSVLVEGLFNASVADAQLSWWNRDILFHRTWLWGARYTYRPIHGPQVLQDQNNYMSDYWNSAAKWITNVSQAIEIGEERIRTGKADAKTNNYVQMARVYRAYLLSEITDMFGPYPARKGFKGEVAEYDSVEDIYAYIEEELKLAVSKFDESTEASNDAFDAFYAGKIGAWKKYANSLRLRCAMRFSNVGTVGKTRFENILQEVGDISGFIINNVDNASVAQSSIADLEDPAGSIFALSYIGMEITSTLTNISFGLGGISVAEMAQYPGTSAYGLPQEALTNHLRSPNEYLGVYMPDYLPTKTNIQSAGYLYDYIPKEIDPRILVNYHIPGHHDGLVNFYVQRDLNAEKNNTNYQEIELPADSGQKFSTKYTFSSFTCGENAGKNDLILRGFRRNLGRLPAIGKQYRGGDLRRVYFGCWETYFLLAEAAHYGWETGRTAKEWYELGVKASFDYHKIGRYADAYLESESYNRIGTSVKFDHTTEITSKQLTRKIYPSGTEETVTYNYPKGVHPTNNDVLSKIMTQKYIAQNPWQPFEATNDYRRTGLPFFENPYLEGLLPFMPFYTDHSAADIKNVYRRVRYPISLKTKNQAGYDRALQLLGGEDKPETPLIWHKR</sequence>
<dbReference type="AlphaFoldDB" id="A0A3A1YL35"/>
<dbReference type="PROSITE" id="PS51257">
    <property type="entry name" value="PROKAR_LIPOPROTEIN"/>
    <property type="match status" value="1"/>
</dbReference>
<dbReference type="Pfam" id="PF12771">
    <property type="entry name" value="SusD-like_2"/>
    <property type="match status" value="1"/>
</dbReference>
<evidence type="ECO:0000256" key="1">
    <source>
        <dbReference type="SAM" id="SignalP"/>
    </source>
</evidence>
<comment type="caution">
    <text evidence="2">The sequence shown here is derived from an EMBL/GenBank/DDBJ whole genome shotgun (WGS) entry which is preliminary data.</text>
</comment>
<dbReference type="InterPro" id="IPR011990">
    <property type="entry name" value="TPR-like_helical_dom_sf"/>
</dbReference>
<organism evidence="2 3">
    <name type="scientific">Capnocytophaga canis</name>
    <dbReference type="NCBI Taxonomy" id="1848903"/>
    <lineage>
        <taxon>Bacteria</taxon>
        <taxon>Pseudomonadati</taxon>
        <taxon>Bacteroidota</taxon>
        <taxon>Flavobacteriia</taxon>
        <taxon>Flavobacteriales</taxon>
        <taxon>Flavobacteriaceae</taxon>
        <taxon>Capnocytophaga</taxon>
    </lineage>
</organism>
<reference evidence="2 3" key="1">
    <citation type="submission" date="2017-08" db="EMBL/GenBank/DDBJ databases">
        <title>Capnocytophaga canis 17-158 assembly.</title>
        <authorList>
            <person name="Gulvik C.A."/>
        </authorList>
    </citation>
    <scope>NUCLEOTIDE SEQUENCE [LARGE SCALE GENOMIC DNA]</scope>
    <source>
        <strain evidence="2 3">17-158</strain>
    </source>
</reference>
<protein>
    <submittedName>
        <fullName evidence="2">SusD/RagB family nutrient-binding outer membrane lipoprotein</fullName>
    </submittedName>
</protein>
<evidence type="ECO:0000313" key="2">
    <source>
        <dbReference type="EMBL" id="RIY37720.1"/>
    </source>
</evidence>
<dbReference type="Pfam" id="PF12741">
    <property type="entry name" value="SusD-like"/>
    <property type="match status" value="1"/>
</dbReference>
<dbReference type="OrthoDB" id="725917at2"/>
<dbReference type="Proteomes" id="UP000265497">
    <property type="component" value="Unassembled WGS sequence"/>
</dbReference>
<accession>A0A3A1YL35</accession>
<dbReference type="Gene3D" id="1.25.40.390">
    <property type="match status" value="2"/>
</dbReference>
<proteinExistence type="predicted"/>
<keyword evidence="2" id="KW-0449">Lipoprotein</keyword>
<keyword evidence="1" id="KW-0732">Signal</keyword>
<dbReference type="InterPro" id="IPR024302">
    <property type="entry name" value="SusD-like"/>
</dbReference>